<keyword evidence="6" id="KW-1185">Reference proteome</keyword>
<dbReference type="Pfam" id="PF15915">
    <property type="entry name" value="BAT"/>
    <property type="match status" value="1"/>
</dbReference>
<dbReference type="InterPro" id="IPR031803">
    <property type="entry name" value="BAT_GAF/HTH-assoc"/>
</dbReference>
<evidence type="ECO:0000256" key="2">
    <source>
        <dbReference type="ARBA" id="ARBA00023163"/>
    </source>
</evidence>
<gene>
    <name evidence="5" type="ORF">ACFQL7_23970</name>
</gene>
<dbReference type="Pfam" id="PF04967">
    <property type="entry name" value="HTH_10"/>
    <property type="match status" value="1"/>
</dbReference>
<accession>A0ABD5YWG6</accession>
<name>A0ABD5YWG6_9EURY</name>
<reference evidence="5 6" key="1">
    <citation type="journal article" date="2019" name="Int. J. Syst. Evol. Microbiol.">
        <title>The Global Catalogue of Microorganisms (GCM) 10K type strain sequencing project: providing services to taxonomists for standard genome sequencing and annotation.</title>
        <authorList>
            <consortium name="The Broad Institute Genomics Platform"/>
            <consortium name="The Broad Institute Genome Sequencing Center for Infectious Disease"/>
            <person name="Wu L."/>
            <person name="Ma J."/>
        </authorList>
    </citation>
    <scope>NUCLEOTIDE SEQUENCE [LARGE SCALE GENOMIC DNA]</scope>
    <source>
        <strain evidence="5 6">RDMS1</strain>
    </source>
</reference>
<dbReference type="RefSeq" id="WP_368409213.1">
    <property type="nucleotide sequence ID" value="NZ_CP109981.1"/>
</dbReference>
<evidence type="ECO:0000259" key="4">
    <source>
        <dbReference type="Pfam" id="PF15915"/>
    </source>
</evidence>
<dbReference type="PANTHER" id="PTHR34236:SF1">
    <property type="entry name" value="DIMETHYL SULFOXIDE REDUCTASE TRANSCRIPTIONAL ACTIVATOR"/>
    <property type="match status" value="1"/>
</dbReference>
<dbReference type="GeneID" id="76202255"/>
<feature type="domain" description="HTH bat-type" evidence="3">
    <location>
        <begin position="131"/>
        <end position="176"/>
    </location>
</feature>
<dbReference type="EMBL" id="JBHTAX010000005">
    <property type="protein sequence ID" value="MFC7192566.1"/>
    <property type="molecule type" value="Genomic_DNA"/>
</dbReference>
<evidence type="ECO:0000313" key="6">
    <source>
        <dbReference type="Proteomes" id="UP001596417"/>
    </source>
</evidence>
<keyword evidence="2" id="KW-0804">Transcription</keyword>
<evidence type="ECO:0000256" key="1">
    <source>
        <dbReference type="ARBA" id="ARBA00023015"/>
    </source>
</evidence>
<evidence type="ECO:0000313" key="5">
    <source>
        <dbReference type="EMBL" id="MFC7192566.1"/>
    </source>
</evidence>
<comment type="caution">
    <text evidence="5">The sequence shown here is derived from an EMBL/GenBank/DDBJ whole genome shotgun (WGS) entry which is preliminary data.</text>
</comment>
<feature type="domain" description="Bacterioopsin transcriptional activator GAF and HTH associated" evidence="4">
    <location>
        <begin position="3"/>
        <end position="117"/>
    </location>
</feature>
<proteinExistence type="predicted"/>
<keyword evidence="1" id="KW-0805">Transcription regulation</keyword>
<dbReference type="Proteomes" id="UP001596417">
    <property type="component" value="Unassembled WGS sequence"/>
</dbReference>
<dbReference type="AlphaFoldDB" id="A0ABD5YWG6"/>
<dbReference type="InterPro" id="IPR007050">
    <property type="entry name" value="HTH_bacterioopsin"/>
</dbReference>
<dbReference type="PANTHER" id="PTHR34236">
    <property type="entry name" value="DIMETHYL SULFOXIDE REDUCTASE TRANSCRIPTIONAL ACTIVATOR"/>
    <property type="match status" value="1"/>
</dbReference>
<protein>
    <submittedName>
        <fullName evidence="5">Helix-turn-helix domain-containing protein</fullName>
    </submittedName>
</protein>
<evidence type="ECO:0000259" key="3">
    <source>
        <dbReference type="Pfam" id="PF04967"/>
    </source>
</evidence>
<sequence length="189" mass="21491">MAIELERLVLLHDGIIPLFWVEGATLEDLRATVETDPVSEEVHHLTEMDGRHLFEIQWSPDVNALVDPMIESGAEVLPATGTVNVWEFRLQFRNRARLATFRERCQDNEVDMHLNALYNPTVPAEKTDDELTAEQYDIIDTAYRNGYWEIPREITMGELAELIGISSNAASQRLRRGLTVLVGEALTPY</sequence>
<organism evidence="5 6">
    <name type="scientific">Halocatena marina</name>
    <dbReference type="NCBI Taxonomy" id="2934937"/>
    <lineage>
        <taxon>Archaea</taxon>
        <taxon>Methanobacteriati</taxon>
        <taxon>Methanobacteriota</taxon>
        <taxon>Stenosarchaea group</taxon>
        <taxon>Halobacteria</taxon>
        <taxon>Halobacteriales</taxon>
        <taxon>Natronomonadaceae</taxon>
        <taxon>Halocatena</taxon>
    </lineage>
</organism>